<dbReference type="Proteomes" id="UP000198870">
    <property type="component" value="Unassembled WGS sequence"/>
</dbReference>
<name>A0A1G5G9V6_9BACT</name>
<sequence length="102" mass="12249">MKKYRLLMNGSNYLMAVDGKTVRQGFFQNMIIKADSPRQAELQAISRIWHDGELKARTLNPPENPQKVSLHTLWELDVAYDDSRIDMERTFYPEKKWWEFWK</sequence>
<evidence type="ECO:0000313" key="1">
    <source>
        <dbReference type="EMBL" id="SCY48416.1"/>
    </source>
</evidence>
<evidence type="ECO:0000313" key="2">
    <source>
        <dbReference type="Proteomes" id="UP000198870"/>
    </source>
</evidence>
<organism evidence="1 2">
    <name type="scientific">Desulfoluna spongiiphila</name>
    <dbReference type="NCBI Taxonomy" id="419481"/>
    <lineage>
        <taxon>Bacteria</taxon>
        <taxon>Pseudomonadati</taxon>
        <taxon>Thermodesulfobacteriota</taxon>
        <taxon>Desulfobacteria</taxon>
        <taxon>Desulfobacterales</taxon>
        <taxon>Desulfolunaceae</taxon>
        <taxon>Desulfoluna</taxon>
    </lineage>
</organism>
<dbReference type="RefSeq" id="WP_092211317.1">
    <property type="nucleotide sequence ID" value="NZ_FMUX01000010.1"/>
</dbReference>
<protein>
    <submittedName>
        <fullName evidence="1">Uncharacterized protein</fullName>
    </submittedName>
</protein>
<accession>A0A1G5G9V6</accession>
<dbReference type="OrthoDB" id="6386474at2"/>
<dbReference type="EMBL" id="FMUX01000010">
    <property type="protein sequence ID" value="SCY48416.1"/>
    <property type="molecule type" value="Genomic_DNA"/>
</dbReference>
<proteinExistence type="predicted"/>
<dbReference type="AlphaFoldDB" id="A0A1G5G9V6"/>
<keyword evidence="2" id="KW-1185">Reference proteome</keyword>
<gene>
    <name evidence="1" type="ORF">SAMN05216233_11034</name>
</gene>
<reference evidence="1 2" key="1">
    <citation type="submission" date="2016-10" db="EMBL/GenBank/DDBJ databases">
        <authorList>
            <person name="de Groot N.N."/>
        </authorList>
    </citation>
    <scope>NUCLEOTIDE SEQUENCE [LARGE SCALE GENOMIC DNA]</scope>
    <source>
        <strain evidence="1 2">AA1</strain>
    </source>
</reference>